<protein>
    <recommendedName>
        <fullName evidence="2">MOSC domain-containing protein</fullName>
    </recommendedName>
</protein>
<dbReference type="OrthoDB" id="17255at2759"/>
<keyword evidence="4" id="KW-1185">Reference proteome</keyword>
<keyword evidence="1" id="KW-0732">Signal</keyword>
<evidence type="ECO:0000313" key="3">
    <source>
        <dbReference type="EMBL" id="ODQ59005.1"/>
    </source>
</evidence>
<dbReference type="Proteomes" id="UP000094112">
    <property type="component" value="Unassembled WGS sequence"/>
</dbReference>
<dbReference type="AlphaFoldDB" id="A0A1E3P0T3"/>
<dbReference type="EMBL" id="KV454211">
    <property type="protein sequence ID" value="ODQ59005.1"/>
    <property type="molecule type" value="Genomic_DNA"/>
</dbReference>
<dbReference type="GeneID" id="30200808"/>
<dbReference type="Pfam" id="PF03473">
    <property type="entry name" value="MOSC"/>
    <property type="match status" value="1"/>
</dbReference>
<dbReference type="GO" id="GO:0030151">
    <property type="term" value="F:molybdenum ion binding"/>
    <property type="evidence" value="ECO:0007669"/>
    <property type="project" value="InterPro"/>
</dbReference>
<name>A0A1E3P0T3_WICAA</name>
<dbReference type="InterPro" id="IPR005302">
    <property type="entry name" value="MoCF_Sase_C"/>
</dbReference>
<feature type="chain" id="PRO_5009133619" description="MOSC domain-containing protein" evidence="1">
    <location>
        <begin position="25"/>
        <end position="379"/>
    </location>
</feature>
<organism evidence="3 4">
    <name type="scientific">Wickerhamomyces anomalus (strain ATCC 58044 / CBS 1984 / NCYC 433 / NRRL Y-366-8)</name>
    <name type="common">Yeast</name>
    <name type="synonym">Hansenula anomala</name>
    <dbReference type="NCBI Taxonomy" id="683960"/>
    <lineage>
        <taxon>Eukaryota</taxon>
        <taxon>Fungi</taxon>
        <taxon>Dikarya</taxon>
        <taxon>Ascomycota</taxon>
        <taxon>Saccharomycotina</taxon>
        <taxon>Saccharomycetes</taxon>
        <taxon>Phaffomycetales</taxon>
        <taxon>Wickerhamomycetaceae</taxon>
        <taxon>Wickerhamomyces</taxon>
    </lineage>
</organism>
<evidence type="ECO:0000259" key="2">
    <source>
        <dbReference type="PROSITE" id="PS51340"/>
    </source>
</evidence>
<dbReference type="PROSITE" id="PS51340">
    <property type="entry name" value="MOSC"/>
    <property type="match status" value="1"/>
</dbReference>
<dbReference type="SUPFAM" id="SSF50800">
    <property type="entry name" value="PK beta-barrel domain-like"/>
    <property type="match status" value="1"/>
</dbReference>
<dbReference type="STRING" id="683960.A0A1E3P0T3"/>
<dbReference type="InterPro" id="IPR005303">
    <property type="entry name" value="MOCOS_middle"/>
</dbReference>
<proteinExistence type="predicted"/>
<evidence type="ECO:0000256" key="1">
    <source>
        <dbReference type="SAM" id="SignalP"/>
    </source>
</evidence>
<dbReference type="InterPro" id="IPR011037">
    <property type="entry name" value="Pyrv_Knase-like_insert_dom_sf"/>
</dbReference>
<feature type="domain" description="MOSC" evidence="2">
    <location>
        <begin position="210"/>
        <end position="368"/>
    </location>
</feature>
<dbReference type="RefSeq" id="XP_019038212.1">
    <property type="nucleotide sequence ID" value="XM_019183562.1"/>
</dbReference>
<reference evidence="3 4" key="1">
    <citation type="journal article" date="2016" name="Proc. Natl. Acad. Sci. U.S.A.">
        <title>Comparative genomics of biotechnologically important yeasts.</title>
        <authorList>
            <person name="Riley R."/>
            <person name="Haridas S."/>
            <person name="Wolfe K.H."/>
            <person name="Lopes M.R."/>
            <person name="Hittinger C.T."/>
            <person name="Goeker M."/>
            <person name="Salamov A.A."/>
            <person name="Wisecaver J.H."/>
            <person name="Long T.M."/>
            <person name="Calvey C.H."/>
            <person name="Aerts A.L."/>
            <person name="Barry K.W."/>
            <person name="Choi C."/>
            <person name="Clum A."/>
            <person name="Coughlan A.Y."/>
            <person name="Deshpande S."/>
            <person name="Douglass A.P."/>
            <person name="Hanson S.J."/>
            <person name="Klenk H.-P."/>
            <person name="LaButti K.M."/>
            <person name="Lapidus A."/>
            <person name="Lindquist E.A."/>
            <person name="Lipzen A.M."/>
            <person name="Meier-Kolthoff J.P."/>
            <person name="Ohm R.A."/>
            <person name="Otillar R.P."/>
            <person name="Pangilinan J.L."/>
            <person name="Peng Y."/>
            <person name="Rokas A."/>
            <person name="Rosa C.A."/>
            <person name="Scheuner C."/>
            <person name="Sibirny A.A."/>
            <person name="Slot J.C."/>
            <person name="Stielow J.B."/>
            <person name="Sun H."/>
            <person name="Kurtzman C.P."/>
            <person name="Blackwell M."/>
            <person name="Grigoriev I.V."/>
            <person name="Jeffries T.W."/>
        </authorList>
    </citation>
    <scope>NUCLEOTIDE SEQUENCE [LARGE SCALE GENOMIC DNA]</scope>
    <source>
        <strain evidence="4">ATCC 58044 / CBS 1984 / NCYC 433 / NRRL Y-366-8</strain>
    </source>
</reference>
<dbReference type="GO" id="GO:0003824">
    <property type="term" value="F:catalytic activity"/>
    <property type="evidence" value="ECO:0007669"/>
    <property type="project" value="InterPro"/>
</dbReference>
<dbReference type="Pfam" id="PF03476">
    <property type="entry name" value="MOSC_N"/>
    <property type="match status" value="1"/>
</dbReference>
<dbReference type="GO" id="GO:0030170">
    <property type="term" value="F:pyridoxal phosphate binding"/>
    <property type="evidence" value="ECO:0007669"/>
    <property type="project" value="InterPro"/>
</dbReference>
<feature type="signal peptide" evidence="1">
    <location>
        <begin position="1"/>
        <end position="24"/>
    </location>
</feature>
<gene>
    <name evidence="3" type="ORF">WICANDRAFT_63506</name>
</gene>
<accession>A0A1E3P0T3</accession>
<evidence type="ECO:0000313" key="4">
    <source>
        <dbReference type="Proteomes" id="UP000094112"/>
    </source>
</evidence>
<sequence>MILVALLFFSALVSFICLPQLIKALNLSTTAPNDQLSNLLRRLLNLRFYFIAKILFFKAPTRAGKIDKIYVYPLKSVSYISPTKWEIDEHGLKHDRQYMIGFWDSKANCYQAYTLRNAPRLSLVSIDYDLEENWFKFTYPKLDGSKSFFKLPCNVTDEFLAKHIVNIDESDQPSRKITDLWGIKFDSINLGSNLIPQDFYDSMGLNRDGTTLLYSSKDRTVKTAHPKDLKQMRKVLFQDYFPIHIISQSSIDELNQRMKKSGVKDRIVEPLQFRPNVVIDGNAIELDYWYKVFINGHLWSIVQKTPRCSIGNVCLDKGEFDKSNSVTRTLRSYRRIDPGDKNGFFLGDDAIHHDSGYFINVGDEFYLKQQKISTSLPLL</sequence>